<feature type="chain" id="PRO_5039909434" evidence="1">
    <location>
        <begin position="32"/>
        <end position="575"/>
    </location>
</feature>
<evidence type="ECO:0000256" key="1">
    <source>
        <dbReference type="SAM" id="SignalP"/>
    </source>
</evidence>
<dbReference type="PANTHER" id="PTHR43173:SF34">
    <property type="entry name" value="ABC1 ATYPICAL KINASE-LIKE DOMAIN-CONTAINING PROTEIN"/>
    <property type="match status" value="1"/>
</dbReference>
<dbReference type="PANTHER" id="PTHR43173">
    <property type="entry name" value="ABC1 FAMILY PROTEIN"/>
    <property type="match status" value="1"/>
</dbReference>
<sequence length="575" mass="64756">MLPPSFSMSRIVNVSLVWCLALLLSTKCIQASTVHKPVAVGSRHRYGRWKRRGVSQRLNLPGWRRGENEVGMVDNGRRGKIMESLALAMSFRQPAKQQHLLVMGIGGVALVCIGKMIQSEAVQRALYFWVHAGPIVAHYKFAKWWLTKTKAPLQKRDRVYQRLHNQYAGKSFDIALKLKGLYVKIAQIVSSRPDFVPPQYVALFVTAQDSLPQLPIEQVVEIVDRMLRADYNLSFDDVFESMDAVALGSASIGQCHRAILKEPYTTLNGYRGGKTAAVKVMHPGAEERFRCDFQVFRWLCKVALTGWQPILDECYRQIMSEFDYRKEAASLERVRTIMSKSPFRGKVKVPEPHQLLCTKELLVMEMLNGKKLSDSMEDDLAVALGRNKELAEDVINQKRLEMILGEDKMATLGISGQDDTWKILGAIPKLRLLRLYLRVQAVIDLLADVQGYQIFHATVFNGDPHPGNILKLKDGSLGLIDYGQTKSITEEEKLGVSRVVQAIGNHAPTRVIANTMRDLGFRTKKDNDDVLAKYAALFFDSDTEGKRMGCPTPQSYFKKLTEMDPLVDVPDVAST</sequence>
<keyword evidence="1" id="KW-0732">Signal</keyword>
<feature type="signal peptide" evidence="1">
    <location>
        <begin position="1"/>
        <end position="31"/>
    </location>
</feature>
<dbReference type="OrthoDB" id="427480at2759"/>
<evidence type="ECO:0000313" key="3">
    <source>
        <dbReference type="EMBL" id="KAG7356221.1"/>
    </source>
</evidence>
<dbReference type="Proteomes" id="UP000693970">
    <property type="component" value="Unassembled WGS sequence"/>
</dbReference>
<dbReference type="InterPro" id="IPR004147">
    <property type="entry name" value="ABC1_dom"/>
</dbReference>
<feature type="domain" description="ABC1 atypical kinase-like" evidence="2">
    <location>
        <begin position="208"/>
        <end position="395"/>
    </location>
</feature>
<evidence type="ECO:0000313" key="4">
    <source>
        <dbReference type="Proteomes" id="UP000693970"/>
    </source>
</evidence>
<dbReference type="InterPro" id="IPR051130">
    <property type="entry name" value="Mito_struct-func_regulator"/>
</dbReference>
<keyword evidence="4" id="KW-1185">Reference proteome</keyword>
<accession>A0A9K3L8A3</accession>
<reference evidence="3" key="2">
    <citation type="submission" date="2021-04" db="EMBL/GenBank/DDBJ databases">
        <authorList>
            <person name="Podell S."/>
        </authorList>
    </citation>
    <scope>NUCLEOTIDE SEQUENCE</scope>
    <source>
        <strain evidence="3">Hildebrandi</strain>
    </source>
</reference>
<name>A0A9K3L8A3_9STRA</name>
<organism evidence="3 4">
    <name type="scientific">Nitzschia inconspicua</name>
    <dbReference type="NCBI Taxonomy" id="303405"/>
    <lineage>
        <taxon>Eukaryota</taxon>
        <taxon>Sar</taxon>
        <taxon>Stramenopiles</taxon>
        <taxon>Ochrophyta</taxon>
        <taxon>Bacillariophyta</taxon>
        <taxon>Bacillariophyceae</taxon>
        <taxon>Bacillariophycidae</taxon>
        <taxon>Bacillariales</taxon>
        <taxon>Bacillariaceae</taxon>
        <taxon>Nitzschia</taxon>
    </lineage>
</organism>
<reference evidence="3" key="1">
    <citation type="journal article" date="2021" name="Sci. Rep.">
        <title>Diploid genomic architecture of Nitzschia inconspicua, an elite biomass production diatom.</title>
        <authorList>
            <person name="Oliver A."/>
            <person name="Podell S."/>
            <person name="Pinowska A."/>
            <person name="Traller J.C."/>
            <person name="Smith S.R."/>
            <person name="McClure R."/>
            <person name="Beliaev A."/>
            <person name="Bohutskyi P."/>
            <person name="Hill E.A."/>
            <person name="Rabines A."/>
            <person name="Zheng H."/>
            <person name="Allen L.Z."/>
            <person name="Kuo A."/>
            <person name="Grigoriev I.V."/>
            <person name="Allen A.E."/>
            <person name="Hazlebeck D."/>
            <person name="Allen E.E."/>
        </authorList>
    </citation>
    <scope>NUCLEOTIDE SEQUENCE</scope>
    <source>
        <strain evidence="3">Hildebrandi</strain>
    </source>
</reference>
<dbReference type="AlphaFoldDB" id="A0A9K3L8A3"/>
<feature type="domain" description="ABC1 atypical kinase-like" evidence="2">
    <location>
        <begin position="438"/>
        <end position="506"/>
    </location>
</feature>
<gene>
    <name evidence="3" type="ORF">IV203_000907</name>
</gene>
<comment type="caution">
    <text evidence="3">The sequence shown here is derived from an EMBL/GenBank/DDBJ whole genome shotgun (WGS) entry which is preliminary data.</text>
</comment>
<dbReference type="Pfam" id="PF03109">
    <property type="entry name" value="ABC1"/>
    <property type="match status" value="2"/>
</dbReference>
<dbReference type="EMBL" id="JAGRRH010000015">
    <property type="protein sequence ID" value="KAG7356221.1"/>
    <property type="molecule type" value="Genomic_DNA"/>
</dbReference>
<protein>
    <submittedName>
        <fullName evidence="3">ABC1 family-domain containing protein</fullName>
    </submittedName>
</protein>
<dbReference type="CDD" id="cd05121">
    <property type="entry name" value="ABC1_ADCK3-like"/>
    <property type="match status" value="1"/>
</dbReference>
<evidence type="ECO:0000259" key="2">
    <source>
        <dbReference type="Pfam" id="PF03109"/>
    </source>
</evidence>
<proteinExistence type="predicted"/>